<evidence type="ECO:0000256" key="1">
    <source>
        <dbReference type="SAM" id="MobiDB-lite"/>
    </source>
</evidence>
<feature type="region of interest" description="Disordered" evidence="1">
    <location>
        <begin position="46"/>
        <end position="159"/>
    </location>
</feature>
<dbReference type="EMBL" id="HF935310">
    <property type="protein sequence ID" value="CCX06767.1"/>
    <property type="molecule type" value="Genomic_DNA"/>
</dbReference>
<evidence type="ECO:0000313" key="2">
    <source>
        <dbReference type="EMBL" id="CCX06767.1"/>
    </source>
</evidence>
<feature type="compositionally biased region" description="Basic and acidic residues" evidence="1">
    <location>
        <begin position="57"/>
        <end position="68"/>
    </location>
</feature>
<keyword evidence="3" id="KW-1185">Reference proteome</keyword>
<feature type="compositionally biased region" description="Polar residues" evidence="1">
    <location>
        <begin position="85"/>
        <end position="96"/>
    </location>
</feature>
<feature type="compositionally biased region" description="Basic residues" evidence="1">
    <location>
        <begin position="234"/>
        <end position="249"/>
    </location>
</feature>
<evidence type="ECO:0000313" key="3">
    <source>
        <dbReference type="Proteomes" id="UP000018144"/>
    </source>
</evidence>
<protein>
    <submittedName>
        <fullName evidence="2">Uncharacterized protein</fullName>
    </submittedName>
</protein>
<feature type="compositionally biased region" description="Basic and acidic residues" evidence="1">
    <location>
        <begin position="139"/>
        <end position="159"/>
    </location>
</feature>
<name>U4KXC3_PYROM</name>
<feature type="region of interest" description="Disordered" evidence="1">
    <location>
        <begin position="215"/>
        <end position="264"/>
    </location>
</feature>
<dbReference type="AlphaFoldDB" id="U4KXC3"/>
<sequence>MSYEKDLLWWSEDEDNERELSSFGLETKLHPPLALDFSISPYGRNNIFASSPPSHSPDQEKPEFRFDKGIPLFLQQPPEADPTPALSNSYFWSNEGSSKDTEKKGKGKTFGNVYKPLSSSQPDFNCESMIPTSSITTEPESRESKGSPSKGKEKEDYTPRDLGLCMSMHGKLLIDDTDDPIEEVVRQALEARRRIAEKERVHQTGRIYRTPRVRKVRRRGNDDDDEDMCEGGPRMRRDKVVKKRKRPSPHKQVEKKASNGSIMDWMEEQPLPVIGGSGEVYNF</sequence>
<dbReference type="Proteomes" id="UP000018144">
    <property type="component" value="Unassembled WGS sequence"/>
</dbReference>
<accession>U4KXC3</accession>
<organism evidence="2 3">
    <name type="scientific">Pyronema omphalodes (strain CBS 100304)</name>
    <name type="common">Pyronema confluens</name>
    <dbReference type="NCBI Taxonomy" id="1076935"/>
    <lineage>
        <taxon>Eukaryota</taxon>
        <taxon>Fungi</taxon>
        <taxon>Dikarya</taxon>
        <taxon>Ascomycota</taxon>
        <taxon>Pezizomycotina</taxon>
        <taxon>Pezizomycetes</taxon>
        <taxon>Pezizales</taxon>
        <taxon>Pyronemataceae</taxon>
        <taxon>Pyronema</taxon>
    </lineage>
</organism>
<gene>
    <name evidence="2" type="ORF">PCON_06354</name>
</gene>
<proteinExistence type="predicted"/>
<reference evidence="2 3" key="1">
    <citation type="journal article" date="2013" name="PLoS Genet.">
        <title>The genome and development-dependent transcriptomes of Pyronema confluens: a window into fungal evolution.</title>
        <authorList>
            <person name="Traeger S."/>
            <person name="Altegoer F."/>
            <person name="Freitag M."/>
            <person name="Gabaldon T."/>
            <person name="Kempken F."/>
            <person name="Kumar A."/>
            <person name="Marcet-Houben M."/>
            <person name="Poggeler S."/>
            <person name="Stajich J.E."/>
            <person name="Nowrousian M."/>
        </authorList>
    </citation>
    <scope>NUCLEOTIDE SEQUENCE [LARGE SCALE GENOMIC DNA]</scope>
    <source>
        <strain evidence="3">CBS 100304</strain>
        <tissue evidence="2">Vegetative mycelium</tissue>
    </source>
</reference>